<sequence>MKNKEYDIAVIGSGFSGSLMALGLDKLGYRVILIERGSHPRFAVGESSTPIADMILRDIADRYDLDWLHHFSRYGSWQKHHPGITCGRKRGFSYYRHHPGESFRTDERHARELLVAASTDDQQSDTNWYRSELDAFLVSKVQEAGIDYVDQTTITSLDRTDGFWKMKAYYQKKLKTYSSNWIIDATGNGSLLWQLGVRSSDEHFKTHSSAVYSHFTDVKPWQSWLDDHGISSRDYPYDPDWSALHHLLDEGWLWMLRFNNGITSAGLVLDGNQESRWSGNKEMIWQEVVGRYPSLTELFEEAAYAEQPGSLTATQRLQRRADRIFGEGWVALPHTAGFVDPLHSTGIAHTLSGVERLLYAFENRSLGSASRNEYLFSYEKAVFNELHFIDLLVDGCYKARGNFELFSTYAMLYFMAAVCYEKKRISGSFDIEAHGFLSANHPQLPTLIRECHRELEQLVSASDLTGKMVRSFRQKVQKAIEPYNTVGLLDPATPHMYEHTAADI</sequence>
<dbReference type="Gene3D" id="3.50.50.60">
    <property type="entry name" value="FAD/NAD(P)-binding domain"/>
    <property type="match status" value="1"/>
</dbReference>
<dbReference type="GO" id="GO:0016491">
    <property type="term" value="F:oxidoreductase activity"/>
    <property type="evidence" value="ECO:0007669"/>
    <property type="project" value="UniProtKB-KW"/>
</dbReference>
<dbReference type="Proteomes" id="UP000317593">
    <property type="component" value="Unassembled WGS sequence"/>
</dbReference>
<evidence type="ECO:0000313" key="3">
    <source>
        <dbReference type="EMBL" id="SMO54199.1"/>
    </source>
</evidence>
<evidence type="ECO:0000313" key="4">
    <source>
        <dbReference type="Proteomes" id="UP000317593"/>
    </source>
</evidence>
<dbReference type="PANTHER" id="PTHR43747">
    <property type="entry name" value="FAD-BINDING PROTEIN"/>
    <property type="match status" value="1"/>
</dbReference>
<dbReference type="RefSeq" id="WP_142713779.1">
    <property type="nucleotide sequence ID" value="NZ_FXTH01000005.1"/>
</dbReference>
<keyword evidence="4" id="KW-1185">Reference proteome</keyword>
<dbReference type="Pfam" id="PF01266">
    <property type="entry name" value="DAO"/>
    <property type="match status" value="1"/>
</dbReference>
<evidence type="ECO:0000259" key="2">
    <source>
        <dbReference type="Pfam" id="PF01266"/>
    </source>
</evidence>
<dbReference type="InterPro" id="IPR036188">
    <property type="entry name" value="FAD/NAD-bd_sf"/>
</dbReference>
<dbReference type="SUPFAM" id="SSF51905">
    <property type="entry name" value="FAD/NAD(P)-binding domain"/>
    <property type="match status" value="1"/>
</dbReference>
<dbReference type="PANTHER" id="PTHR43747:SF5">
    <property type="entry name" value="FAD-BINDING DOMAIN-CONTAINING PROTEIN"/>
    <property type="match status" value="1"/>
</dbReference>
<keyword evidence="1" id="KW-0560">Oxidoreductase</keyword>
<dbReference type="InterPro" id="IPR050816">
    <property type="entry name" value="Flavin-dep_Halogenase_NPB"/>
</dbReference>
<accession>A0A521C479</accession>
<organism evidence="3 4">
    <name type="scientific">Fodinibius sediminis</name>
    <dbReference type="NCBI Taxonomy" id="1214077"/>
    <lineage>
        <taxon>Bacteria</taxon>
        <taxon>Pseudomonadati</taxon>
        <taxon>Balneolota</taxon>
        <taxon>Balneolia</taxon>
        <taxon>Balneolales</taxon>
        <taxon>Balneolaceae</taxon>
        <taxon>Fodinibius</taxon>
    </lineage>
</organism>
<feature type="domain" description="FAD dependent oxidoreductase" evidence="2">
    <location>
        <begin position="7"/>
        <end position="193"/>
    </location>
</feature>
<dbReference type="EMBL" id="FXTH01000005">
    <property type="protein sequence ID" value="SMO54199.1"/>
    <property type="molecule type" value="Genomic_DNA"/>
</dbReference>
<proteinExistence type="predicted"/>
<dbReference type="InterPro" id="IPR006076">
    <property type="entry name" value="FAD-dep_OxRdtase"/>
</dbReference>
<gene>
    <name evidence="3" type="ORF">SAMN06265218_1059</name>
</gene>
<reference evidence="3 4" key="1">
    <citation type="submission" date="2017-05" db="EMBL/GenBank/DDBJ databases">
        <authorList>
            <person name="Varghese N."/>
            <person name="Submissions S."/>
        </authorList>
    </citation>
    <scope>NUCLEOTIDE SEQUENCE [LARGE SCALE GENOMIC DNA]</scope>
    <source>
        <strain evidence="3 4">DSM 21194</strain>
    </source>
</reference>
<name>A0A521C479_9BACT</name>
<dbReference type="AlphaFoldDB" id="A0A521C479"/>
<dbReference type="OrthoDB" id="9806565at2"/>
<evidence type="ECO:0000256" key="1">
    <source>
        <dbReference type="ARBA" id="ARBA00023002"/>
    </source>
</evidence>
<protein>
    <submittedName>
        <fullName evidence="3">FADH2 O2-dependent halogenase</fullName>
    </submittedName>
</protein>